<dbReference type="InterPro" id="IPR009279">
    <property type="entry name" value="Portal_Mu"/>
</dbReference>
<dbReference type="EMBL" id="AAKYAN010000011">
    <property type="protein sequence ID" value="ECW8954959.1"/>
    <property type="molecule type" value="Genomic_DNA"/>
</dbReference>
<proteinExistence type="predicted"/>
<evidence type="ECO:0000313" key="2">
    <source>
        <dbReference type="Proteomes" id="UP000440714"/>
    </source>
</evidence>
<name>A0A698FTU6_CAMLA</name>
<dbReference type="AlphaFoldDB" id="A0A698FTU6"/>
<dbReference type="Proteomes" id="UP000440714">
    <property type="component" value="Unassembled WGS sequence"/>
</dbReference>
<accession>A0A698FTU6</accession>
<gene>
    <name evidence="1" type="ORF">F5R70_05920</name>
</gene>
<comment type="caution">
    <text evidence="1">The sequence shown here is derived from an EMBL/GenBank/DDBJ whole genome shotgun (WGS) entry which is preliminary data.</text>
</comment>
<sequence>MKKETKSKREVILKNNSLINTLINSSYLNVLKISENDQKMIFKDLSFTQAHQSRRSVILAKELQIVCENEKIKESFEYLFNHDLIGQILETYLYGLNVFEVNYKLKDGFYYPILKQRDFRNFDFNENDELIYNGNGYDELVEDKKAIYGLFGSNFLFKNGDALLAKLYFPIKLKNASLKFWMEFLERFGSPWAVAKTDSDPDALASEIHQMLNGDSAVIDKEEELDLIQPKAKANYNEIIDYLDNQIRSVVLGANLSSQVSGGSLAAAESHNQIRKDLAAQDGQIVLFILNRAIKFFKEINHFKDELFVQFFSEAEPKSELCERDLKLFNMGFCFDEEYIKRTYNVEGKLIKELLSQESKTLKDNEENKKALFENKAKLESFEEDFIDKALEQKEYLKVDENMSKFFKEQFESIVKDCKDFNEALSKLKENFSSLKQSEFEKHLFIALNNSSILGYLED</sequence>
<evidence type="ECO:0000313" key="1">
    <source>
        <dbReference type="EMBL" id="ECW8954959.1"/>
    </source>
</evidence>
<reference evidence="1 2" key="1">
    <citation type="submission" date="2019-09" db="EMBL/GenBank/DDBJ databases">
        <authorList>
            <consortium name="PulseNet: The National Subtyping Network for Foodborne Disease Surveillance"/>
            <person name="Tarr C.L."/>
            <person name="Trees E."/>
            <person name="Katz L.S."/>
            <person name="Carleton-Romer H.A."/>
            <person name="Stroika S."/>
            <person name="Kucerova Z."/>
            <person name="Roache K.F."/>
            <person name="Sabol A.L."/>
            <person name="Besser J."/>
            <person name="Gerner-Smidt P."/>
        </authorList>
    </citation>
    <scope>NUCLEOTIDE SEQUENCE [LARGE SCALE GENOMIC DNA]</scope>
    <source>
        <strain evidence="1 2">PNUSAC011760</strain>
    </source>
</reference>
<protein>
    <submittedName>
        <fullName evidence="1">DUF935 family protein</fullName>
    </submittedName>
</protein>
<organism evidence="1 2">
    <name type="scientific">Campylobacter lari</name>
    <dbReference type="NCBI Taxonomy" id="201"/>
    <lineage>
        <taxon>Bacteria</taxon>
        <taxon>Pseudomonadati</taxon>
        <taxon>Campylobacterota</taxon>
        <taxon>Epsilonproteobacteria</taxon>
        <taxon>Campylobacterales</taxon>
        <taxon>Campylobacteraceae</taxon>
        <taxon>Campylobacter</taxon>
    </lineage>
</organism>
<dbReference type="Pfam" id="PF06074">
    <property type="entry name" value="Portal_Mu"/>
    <property type="match status" value="1"/>
</dbReference>